<dbReference type="InterPro" id="IPR036291">
    <property type="entry name" value="NAD(P)-bd_dom_sf"/>
</dbReference>
<evidence type="ECO:0000256" key="1">
    <source>
        <dbReference type="ARBA" id="ARBA00006484"/>
    </source>
</evidence>
<dbReference type="GO" id="GO:0032787">
    <property type="term" value="P:monocarboxylic acid metabolic process"/>
    <property type="evidence" value="ECO:0007669"/>
    <property type="project" value="UniProtKB-ARBA"/>
</dbReference>
<dbReference type="InterPro" id="IPR020904">
    <property type="entry name" value="Sc_DH/Rdtase_CS"/>
</dbReference>
<evidence type="ECO:0000313" key="2">
    <source>
        <dbReference type="EMBL" id="TDL81823.1"/>
    </source>
</evidence>
<sequence>MDLGLSGKTALVTGGASGIGKATAKRLAAEGAEVILVDVQGDAVSKAASQIGEGAHGLHCDLRDANQIDGLKRTVSERFQMPHILVCAAGVTGAKGHPLNDITDHDWHEAWQTDFMSVVRCMRAFVPGMAGRGWGRAIAITSENAEQPYWEEAVYNTAKAAVANFVKGLSRCYAQQGVLINSVSPAFIETPMTDRMMDRKAEQKGTSREEEVETFLETERPNLVVGRRGKPEEVAAAIAFLCSDHASFINGTNLRVDGGSVASMDA</sequence>
<organism evidence="2 3">
    <name type="scientific">Palleronia sediminis</name>
    <dbReference type="NCBI Taxonomy" id="2547833"/>
    <lineage>
        <taxon>Bacteria</taxon>
        <taxon>Pseudomonadati</taxon>
        <taxon>Pseudomonadota</taxon>
        <taxon>Alphaproteobacteria</taxon>
        <taxon>Rhodobacterales</taxon>
        <taxon>Roseobacteraceae</taxon>
        <taxon>Palleronia</taxon>
    </lineage>
</organism>
<comment type="similarity">
    <text evidence="1">Belongs to the short-chain dehydrogenases/reductases (SDR) family.</text>
</comment>
<dbReference type="SUPFAM" id="SSF51735">
    <property type="entry name" value="NAD(P)-binding Rossmann-fold domains"/>
    <property type="match status" value="1"/>
</dbReference>
<dbReference type="Pfam" id="PF13561">
    <property type="entry name" value="adh_short_C2"/>
    <property type="match status" value="1"/>
</dbReference>
<dbReference type="FunFam" id="3.40.50.720:FF:000084">
    <property type="entry name" value="Short-chain dehydrogenase reductase"/>
    <property type="match status" value="1"/>
</dbReference>
<dbReference type="PRINTS" id="PR00081">
    <property type="entry name" value="GDHRDH"/>
</dbReference>
<dbReference type="Gene3D" id="3.40.50.720">
    <property type="entry name" value="NAD(P)-binding Rossmann-like Domain"/>
    <property type="match status" value="1"/>
</dbReference>
<dbReference type="InterPro" id="IPR050259">
    <property type="entry name" value="SDR"/>
</dbReference>
<dbReference type="RefSeq" id="WP_133395773.1">
    <property type="nucleotide sequence ID" value="NZ_SNAA01000003.1"/>
</dbReference>
<accession>A0A4R6AK36</accession>
<dbReference type="InterPro" id="IPR002347">
    <property type="entry name" value="SDR_fam"/>
</dbReference>
<reference evidence="2 3" key="1">
    <citation type="submission" date="2019-03" db="EMBL/GenBank/DDBJ databases">
        <title>Primorskyibacter sp. SS33 isolated from sediments.</title>
        <authorList>
            <person name="Xunke S."/>
        </authorList>
    </citation>
    <scope>NUCLEOTIDE SEQUENCE [LARGE SCALE GENOMIC DNA]</scope>
    <source>
        <strain evidence="2 3">SS33</strain>
    </source>
</reference>
<dbReference type="AlphaFoldDB" id="A0A4R6AK36"/>
<dbReference type="OrthoDB" id="9793325at2"/>
<dbReference type="Proteomes" id="UP000295701">
    <property type="component" value="Unassembled WGS sequence"/>
</dbReference>
<dbReference type="PANTHER" id="PTHR42879">
    <property type="entry name" value="3-OXOACYL-(ACYL-CARRIER-PROTEIN) REDUCTASE"/>
    <property type="match status" value="1"/>
</dbReference>
<proteinExistence type="inferred from homology"/>
<keyword evidence="3" id="KW-1185">Reference proteome</keyword>
<gene>
    <name evidence="2" type="ORF">E2L08_03985</name>
</gene>
<name>A0A4R6AK36_9RHOB</name>
<dbReference type="PROSITE" id="PS00061">
    <property type="entry name" value="ADH_SHORT"/>
    <property type="match status" value="1"/>
</dbReference>
<comment type="caution">
    <text evidence="2">The sequence shown here is derived from an EMBL/GenBank/DDBJ whole genome shotgun (WGS) entry which is preliminary data.</text>
</comment>
<dbReference type="EMBL" id="SNAA01000003">
    <property type="protein sequence ID" value="TDL81823.1"/>
    <property type="molecule type" value="Genomic_DNA"/>
</dbReference>
<evidence type="ECO:0000313" key="3">
    <source>
        <dbReference type="Proteomes" id="UP000295701"/>
    </source>
</evidence>
<protein>
    <submittedName>
        <fullName evidence="2">SDR family oxidoreductase</fullName>
    </submittedName>
</protein>